<evidence type="ECO:0000313" key="3">
    <source>
        <dbReference type="Proteomes" id="UP001633002"/>
    </source>
</evidence>
<feature type="compositionally biased region" description="Basic and acidic residues" evidence="1">
    <location>
        <begin position="131"/>
        <end position="159"/>
    </location>
</feature>
<feature type="region of interest" description="Disordered" evidence="1">
    <location>
        <begin position="48"/>
        <end position="159"/>
    </location>
</feature>
<sequence>MGEGKEVKTKEEPQAEVQERGEIFFFYRPKVNKETVRNVDDVQRLYMVLRPESGEKEVEEKQSGDTGKEASLKEARGEEPEEISEEQEHKQSPKEEEGTEADRKENSPEQEKRENSKEGGIKTDLNGASEEQERSKHSDGDEERQAGKGSESSDEHLAEGKIFSQQRVIPHMAADYIVVLSSVFPLPNVIVGKAVDITKQMLLRVIVIGRKSLPDASKRSRPYWGFVELVTKSPEDVKQVLAAEKYQTATRGERENPPCRPVGEGIYRLVRHKSGRRAHTHLVYKLELPGPEKRHEPQEALNIEPEGSYLLQIKNPEQGNPRGQGLQNKKKSTYPAHLQAQLGSNRFVAADPPDFLNYEGCELLLISASDDIEEELGLELEGTDERSDLLNLFGNWDDENRPPVKPLIEGEWA</sequence>
<comment type="caution">
    <text evidence="2">The sequence shown here is derived from an EMBL/GenBank/DDBJ whole genome shotgun (WGS) entry which is preliminary data.</text>
</comment>
<dbReference type="EMBL" id="JBJQOH010000001">
    <property type="protein sequence ID" value="KAL3699961.1"/>
    <property type="molecule type" value="Genomic_DNA"/>
</dbReference>
<evidence type="ECO:0000313" key="2">
    <source>
        <dbReference type="EMBL" id="KAL3699961.1"/>
    </source>
</evidence>
<gene>
    <name evidence="2" type="ORF">R1sor_017983</name>
</gene>
<dbReference type="AlphaFoldDB" id="A0ABD3I9H4"/>
<organism evidence="2 3">
    <name type="scientific">Riccia sorocarpa</name>
    <dbReference type="NCBI Taxonomy" id="122646"/>
    <lineage>
        <taxon>Eukaryota</taxon>
        <taxon>Viridiplantae</taxon>
        <taxon>Streptophyta</taxon>
        <taxon>Embryophyta</taxon>
        <taxon>Marchantiophyta</taxon>
        <taxon>Marchantiopsida</taxon>
        <taxon>Marchantiidae</taxon>
        <taxon>Marchantiales</taxon>
        <taxon>Ricciaceae</taxon>
        <taxon>Riccia</taxon>
    </lineage>
</organism>
<protein>
    <submittedName>
        <fullName evidence="2">Uncharacterized protein</fullName>
    </submittedName>
</protein>
<feature type="compositionally biased region" description="Basic and acidic residues" evidence="1">
    <location>
        <begin position="52"/>
        <end position="78"/>
    </location>
</feature>
<feature type="compositionally biased region" description="Basic and acidic residues" evidence="1">
    <location>
        <begin position="86"/>
        <end position="121"/>
    </location>
</feature>
<feature type="region of interest" description="Disordered" evidence="1">
    <location>
        <begin position="1"/>
        <end position="21"/>
    </location>
</feature>
<name>A0ABD3I9H4_9MARC</name>
<dbReference type="PANTHER" id="PTHR34776">
    <property type="entry name" value="F17F16.3 PROTEIN"/>
    <property type="match status" value="1"/>
</dbReference>
<dbReference type="Proteomes" id="UP001633002">
    <property type="component" value="Unassembled WGS sequence"/>
</dbReference>
<evidence type="ECO:0000256" key="1">
    <source>
        <dbReference type="SAM" id="MobiDB-lite"/>
    </source>
</evidence>
<accession>A0ABD3I9H4</accession>
<keyword evidence="3" id="KW-1185">Reference proteome</keyword>
<reference evidence="2 3" key="1">
    <citation type="submission" date="2024-09" db="EMBL/GenBank/DDBJ databases">
        <title>Chromosome-scale assembly of Riccia sorocarpa.</title>
        <authorList>
            <person name="Paukszto L."/>
        </authorList>
    </citation>
    <scope>NUCLEOTIDE SEQUENCE [LARGE SCALE GENOMIC DNA]</scope>
    <source>
        <strain evidence="2">LP-2024</strain>
        <tissue evidence="2">Aerial parts of the thallus</tissue>
    </source>
</reference>
<dbReference type="PANTHER" id="PTHR34776:SF1">
    <property type="entry name" value="F17F16.3 PROTEIN"/>
    <property type="match status" value="1"/>
</dbReference>
<proteinExistence type="predicted"/>